<dbReference type="FunFam" id="3.40.50.11980:FF:000001">
    <property type="entry name" value="ZC3H12A isoform 1"/>
    <property type="match status" value="1"/>
</dbReference>
<evidence type="ECO:0000313" key="13">
    <source>
        <dbReference type="EMBL" id="KAL2080724.1"/>
    </source>
</evidence>
<evidence type="ECO:0000259" key="12">
    <source>
        <dbReference type="PROSITE" id="PS50103"/>
    </source>
</evidence>
<feature type="region of interest" description="Disordered" evidence="11">
    <location>
        <begin position="301"/>
        <end position="330"/>
    </location>
</feature>
<feature type="region of interest" description="Disordered" evidence="11">
    <location>
        <begin position="413"/>
        <end position="478"/>
    </location>
</feature>
<feature type="region of interest" description="Disordered" evidence="11">
    <location>
        <begin position="1"/>
        <end position="21"/>
    </location>
</feature>
<feature type="compositionally biased region" description="Basic residues" evidence="11">
    <location>
        <begin position="428"/>
        <end position="437"/>
    </location>
</feature>
<protein>
    <recommendedName>
        <fullName evidence="12">C3H1-type domain-containing protein</fullName>
    </recommendedName>
</protein>
<keyword evidence="3" id="KW-0540">Nuclease</keyword>
<dbReference type="GO" id="GO:0004519">
    <property type="term" value="F:endonuclease activity"/>
    <property type="evidence" value="ECO:0007669"/>
    <property type="project" value="UniProtKB-KW"/>
</dbReference>
<evidence type="ECO:0000256" key="6">
    <source>
        <dbReference type="ARBA" id="ARBA00022771"/>
    </source>
</evidence>
<keyword evidence="6 10" id="KW-0863">Zinc-finger</keyword>
<evidence type="ECO:0000256" key="3">
    <source>
        <dbReference type="ARBA" id="ARBA00022722"/>
    </source>
</evidence>
<feature type="region of interest" description="Disordered" evidence="11">
    <location>
        <begin position="365"/>
        <end position="387"/>
    </location>
</feature>
<dbReference type="InterPro" id="IPR051101">
    <property type="entry name" value="ZC3H12/N4BP1_RNase_Reg"/>
</dbReference>
<reference evidence="13 14" key="1">
    <citation type="submission" date="2024-09" db="EMBL/GenBank/DDBJ databases">
        <title>A chromosome-level genome assembly of Gray's grenadier anchovy, Coilia grayii.</title>
        <authorList>
            <person name="Fu Z."/>
        </authorList>
    </citation>
    <scope>NUCLEOTIDE SEQUENCE [LARGE SCALE GENOMIC DNA]</scope>
    <source>
        <strain evidence="13">G4</strain>
        <tissue evidence="13">Muscle</tissue>
    </source>
</reference>
<name>A0ABD1J1I8_9TELE</name>
<feature type="domain" description="C3H1-type" evidence="12">
    <location>
        <begin position="265"/>
        <end position="290"/>
    </location>
</feature>
<organism evidence="13 14">
    <name type="scientific">Coilia grayii</name>
    <name type="common">Gray's grenadier anchovy</name>
    <dbReference type="NCBI Taxonomy" id="363190"/>
    <lineage>
        <taxon>Eukaryota</taxon>
        <taxon>Metazoa</taxon>
        <taxon>Chordata</taxon>
        <taxon>Craniata</taxon>
        <taxon>Vertebrata</taxon>
        <taxon>Euteleostomi</taxon>
        <taxon>Actinopterygii</taxon>
        <taxon>Neopterygii</taxon>
        <taxon>Teleostei</taxon>
        <taxon>Clupei</taxon>
        <taxon>Clupeiformes</taxon>
        <taxon>Clupeoidei</taxon>
        <taxon>Engraulidae</taxon>
        <taxon>Coilinae</taxon>
        <taxon>Coilia</taxon>
    </lineage>
</organism>
<evidence type="ECO:0000313" key="14">
    <source>
        <dbReference type="Proteomes" id="UP001591681"/>
    </source>
</evidence>
<dbReference type="PROSITE" id="PS50103">
    <property type="entry name" value="ZF_C3H1"/>
    <property type="match status" value="1"/>
</dbReference>
<keyword evidence="8 10" id="KW-0862">Zinc</keyword>
<sequence length="624" mass="68710">MNSNRASLGSKPEMTSDREESRVQLDSQLFLKLGFSTAQVQAVRQKLGLNADTNTVLGELVLAGVEQGQICSTLLPHGESPHKNYAPAACTPTQVFVDGDFLKPIVIDGSNVAMSHGNKEVFSCLGIQLAVNFFLDRGHTDTTVFVPKWRREQPRPDVPITDQHILLELEKRKLLVFTPSRRVAGKRVVCYDDRFIVKLAYDSDGVIVSNDTYRDLQGENPEWKRFIEDRLLMYSFVNDRFMVPDDPLGRNGPTLENFLRKTPRAVKRPPCPYGKKCTYGIKCKFSHPERSKQSNCALADELREKAKQSASQTSSKPRRAPGTAGSSHSLSLEEIVESKLHLEPAGPPRKAQACENMLVLKGGPLASRRQHSKRDRLSHSQNPNLHTNAVYSAGVNSFPSGSQECLDSGLGSYEANPECHKSGDTKKSRSLQARRQHYSPPPIKGSQSFPCCPLSPPMPTQPSQQCTHHSTGSQDADLSSFSQPCYPPYGNPLHPASLPHYSIATYSSLSPGHSYPPPQHGPWSAPYTSRFAQSSHEVPSGEPVQCHTWCPPAACSNPPSSGSRQEVRKKLMAIFSAHLVDRAMGRFPQVIDPQRLAAEILTLQSQEGIFGVGNVDSGKAPPYD</sequence>
<dbReference type="PANTHER" id="PTHR12876">
    <property type="entry name" value="N4BP1-RELATED"/>
    <property type="match status" value="1"/>
</dbReference>
<evidence type="ECO:0000256" key="5">
    <source>
        <dbReference type="ARBA" id="ARBA00022759"/>
    </source>
</evidence>
<dbReference type="InterPro" id="IPR040757">
    <property type="entry name" value="Regnase_1/ZC3H12_C"/>
</dbReference>
<dbReference type="PANTHER" id="PTHR12876:SF10">
    <property type="entry name" value="ENDORIBONUCLEASE ZC3H12A"/>
    <property type="match status" value="1"/>
</dbReference>
<comment type="caution">
    <text evidence="13">The sequence shown here is derived from an EMBL/GenBank/DDBJ whole genome shotgun (WGS) entry which is preliminary data.</text>
</comment>
<proteinExistence type="inferred from homology"/>
<dbReference type="InterPro" id="IPR000571">
    <property type="entry name" value="Znf_CCCH"/>
</dbReference>
<accession>A0ABD1J1I8</accession>
<keyword evidence="14" id="KW-1185">Reference proteome</keyword>
<feature type="compositionally biased region" description="Polar residues" evidence="11">
    <location>
        <begin position="461"/>
        <end position="478"/>
    </location>
</feature>
<feature type="compositionally biased region" description="Basic and acidic residues" evidence="11">
    <location>
        <begin position="417"/>
        <end position="427"/>
    </location>
</feature>
<evidence type="ECO:0000256" key="7">
    <source>
        <dbReference type="ARBA" id="ARBA00022801"/>
    </source>
</evidence>
<dbReference type="Gene3D" id="3.40.50.11980">
    <property type="match status" value="1"/>
</dbReference>
<evidence type="ECO:0000256" key="9">
    <source>
        <dbReference type="ARBA" id="ARBA00022842"/>
    </source>
</evidence>
<dbReference type="GO" id="GO:0008270">
    <property type="term" value="F:zinc ion binding"/>
    <property type="evidence" value="ECO:0007669"/>
    <property type="project" value="UniProtKB-KW"/>
</dbReference>
<evidence type="ECO:0000256" key="11">
    <source>
        <dbReference type="SAM" id="MobiDB-lite"/>
    </source>
</evidence>
<dbReference type="Pfam" id="PF18561">
    <property type="entry name" value="Regnase_1_C"/>
    <property type="match status" value="1"/>
</dbReference>
<evidence type="ECO:0000256" key="4">
    <source>
        <dbReference type="ARBA" id="ARBA00022723"/>
    </source>
</evidence>
<evidence type="ECO:0000256" key="8">
    <source>
        <dbReference type="ARBA" id="ARBA00022833"/>
    </source>
</evidence>
<dbReference type="InterPro" id="IPR021869">
    <property type="entry name" value="RNase_Zc3h12_NYN"/>
</dbReference>
<evidence type="ECO:0000256" key="1">
    <source>
        <dbReference type="ARBA" id="ARBA00001946"/>
    </source>
</evidence>
<evidence type="ECO:0000256" key="2">
    <source>
        <dbReference type="ARBA" id="ARBA00010922"/>
    </source>
</evidence>
<keyword evidence="9" id="KW-0460">Magnesium</keyword>
<dbReference type="EMBL" id="JBHFQA010000021">
    <property type="protein sequence ID" value="KAL2080724.1"/>
    <property type="molecule type" value="Genomic_DNA"/>
</dbReference>
<dbReference type="Pfam" id="PF18039">
    <property type="entry name" value="UBA_6"/>
    <property type="match status" value="1"/>
</dbReference>
<keyword evidence="4 10" id="KW-0479">Metal-binding</keyword>
<gene>
    <name evidence="13" type="ORF">ACEWY4_024517</name>
</gene>
<dbReference type="InterPro" id="IPR040546">
    <property type="entry name" value="Rege-1_UBA-like"/>
</dbReference>
<comment type="cofactor">
    <cofactor evidence="1">
        <name>Mg(2+)</name>
        <dbReference type="ChEBI" id="CHEBI:18420"/>
    </cofactor>
</comment>
<dbReference type="Proteomes" id="UP001591681">
    <property type="component" value="Unassembled WGS sequence"/>
</dbReference>
<feature type="zinc finger region" description="C3H1-type" evidence="10">
    <location>
        <begin position="265"/>
        <end position="290"/>
    </location>
</feature>
<dbReference type="Pfam" id="PF11977">
    <property type="entry name" value="RNase_Zc3h12a"/>
    <property type="match status" value="1"/>
</dbReference>
<dbReference type="AlphaFoldDB" id="A0ABD1J1I8"/>
<dbReference type="GO" id="GO:0016787">
    <property type="term" value="F:hydrolase activity"/>
    <property type="evidence" value="ECO:0007669"/>
    <property type="project" value="UniProtKB-KW"/>
</dbReference>
<evidence type="ECO:0000256" key="10">
    <source>
        <dbReference type="PROSITE-ProRule" id="PRU00723"/>
    </source>
</evidence>
<keyword evidence="5" id="KW-0255">Endonuclease</keyword>
<comment type="similarity">
    <text evidence="2">Belongs to the ZC3H12 family.</text>
</comment>
<keyword evidence="7" id="KW-0378">Hydrolase</keyword>